<protein>
    <submittedName>
        <fullName evidence="1">Uncharacterized protein</fullName>
    </submittedName>
</protein>
<evidence type="ECO:0000313" key="2">
    <source>
        <dbReference type="Proteomes" id="UP000011713"/>
    </source>
</evidence>
<proteinExistence type="predicted"/>
<dbReference type="Proteomes" id="UP000011713">
    <property type="component" value="Unassembled WGS sequence"/>
</dbReference>
<reference evidence="2" key="1">
    <citation type="journal article" date="2010" name="Science">
        <title>Signatures of adaptation to obligate biotrophy in the Hyaloperonospora arabidopsidis genome.</title>
        <authorList>
            <person name="Baxter L."/>
            <person name="Tripathy S."/>
            <person name="Ishaque N."/>
            <person name="Boot N."/>
            <person name="Cabral A."/>
            <person name="Kemen E."/>
            <person name="Thines M."/>
            <person name="Ah-Fong A."/>
            <person name="Anderson R."/>
            <person name="Badejoko W."/>
            <person name="Bittner-Eddy P."/>
            <person name="Boore J.L."/>
            <person name="Chibucos M.C."/>
            <person name="Coates M."/>
            <person name="Dehal P."/>
            <person name="Delehaunty K."/>
            <person name="Dong S."/>
            <person name="Downton P."/>
            <person name="Dumas B."/>
            <person name="Fabro G."/>
            <person name="Fronick C."/>
            <person name="Fuerstenberg S.I."/>
            <person name="Fulton L."/>
            <person name="Gaulin E."/>
            <person name="Govers F."/>
            <person name="Hughes L."/>
            <person name="Humphray S."/>
            <person name="Jiang R.H."/>
            <person name="Judelson H."/>
            <person name="Kamoun S."/>
            <person name="Kyung K."/>
            <person name="Meijer H."/>
            <person name="Minx P."/>
            <person name="Morris P."/>
            <person name="Nelson J."/>
            <person name="Phuntumart V."/>
            <person name="Qutob D."/>
            <person name="Rehmany A."/>
            <person name="Rougon-Cardoso A."/>
            <person name="Ryden P."/>
            <person name="Torto-Alalibo T."/>
            <person name="Studholme D."/>
            <person name="Wang Y."/>
            <person name="Win J."/>
            <person name="Wood J."/>
            <person name="Clifton S.W."/>
            <person name="Rogers J."/>
            <person name="Van den Ackerveken G."/>
            <person name="Jones J.D."/>
            <person name="McDowell J.M."/>
            <person name="Beynon J."/>
            <person name="Tyler B.M."/>
        </authorList>
    </citation>
    <scope>NUCLEOTIDE SEQUENCE [LARGE SCALE GENOMIC DNA]</scope>
    <source>
        <strain evidence="2">Emoy2</strain>
    </source>
</reference>
<dbReference type="AlphaFoldDB" id="M4BJQ6"/>
<keyword evidence="2" id="KW-1185">Reference proteome</keyword>
<reference evidence="1" key="2">
    <citation type="submission" date="2015-06" db="UniProtKB">
        <authorList>
            <consortium name="EnsemblProtists"/>
        </authorList>
    </citation>
    <scope>IDENTIFICATION</scope>
    <source>
        <strain evidence="1">Emoy2</strain>
    </source>
</reference>
<name>M4BJQ6_HYAAE</name>
<dbReference type="EMBL" id="JH598330">
    <property type="status" value="NOT_ANNOTATED_CDS"/>
    <property type="molecule type" value="Genomic_DNA"/>
</dbReference>
<accession>M4BJQ6</accession>
<dbReference type="InParanoid" id="M4BJQ6"/>
<dbReference type="VEuPathDB" id="FungiDB:HpaG806636"/>
<sequence length="66" mass="7116">MVLDDGKTGIPGTVGIIEVGRSAGGEAKFTIYRDRNTVMDITSGWMLNGLHLMSLWGVLESASCTW</sequence>
<organism evidence="1 2">
    <name type="scientific">Hyaloperonospora arabidopsidis (strain Emoy2)</name>
    <name type="common">Downy mildew agent</name>
    <name type="synonym">Peronospora arabidopsidis</name>
    <dbReference type="NCBI Taxonomy" id="559515"/>
    <lineage>
        <taxon>Eukaryota</taxon>
        <taxon>Sar</taxon>
        <taxon>Stramenopiles</taxon>
        <taxon>Oomycota</taxon>
        <taxon>Peronosporomycetes</taxon>
        <taxon>Peronosporales</taxon>
        <taxon>Peronosporaceae</taxon>
        <taxon>Hyaloperonospora</taxon>
    </lineage>
</organism>
<evidence type="ECO:0000313" key="1">
    <source>
        <dbReference type="EnsemblProtists" id="HpaP806636"/>
    </source>
</evidence>
<dbReference type="EnsemblProtists" id="HpaT806636">
    <property type="protein sequence ID" value="HpaP806636"/>
    <property type="gene ID" value="HpaG806636"/>
</dbReference>
<dbReference type="HOGENOM" id="CLU_2836705_0_0_1"/>